<sequence length="278" mass="32462">MSLPNDSKMGRSAVRKNGQVDLECTVKSPAAAWMRDPLELLGHDILVNILGHLAPDDLARCGSVTRRWRNVTVADELWMPHCMDLIRECSHTRVSQLHYGDRDGGEDEEKQRQKQNDGRRWYAKHMSDTERSQITKEELCGLCWKFRFKRQAGEFWLSWDPYWTKSGPQMQRVFHEDGTVLGIPSHEPFWFQDSECRWRFTKSREGKRGGPFVKVNHWPSLVVSRQNGFGWRMENCWVVYESIDPELGEAEAILQEWESSRVQYCKLASGLDSLWTLQ</sequence>
<dbReference type="InterPro" id="IPR036047">
    <property type="entry name" value="F-box-like_dom_sf"/>
</dbReference>
<dbReference type="PROSITE" id="PS50181">
    <property type="entry name" value="FBOX"/>
    <property type="match status" value="1"/>
</dbReference>
<name>A0AAV1HZB6_9CHLO</name>
<proteinExistence type="predicted"/>
<evidence type="ECO:0000313" key="4">
    <source>
        <dbReference type="Proteomes" id="UP001314263"/>
    </source>
</evidence>
<dbReference type="EMBL" id="CAUYUE010000004">
    <property type="protein sequence ID" value="CAK0764520.1"/>
    <property type="molecule type" value="Genomic_DNA"/>
</dbReference>
<gene>
    <name evidence="3" type="ORF">CVIRNUC_003166</name>
</gene>
<dbReference type="PANTHER" id="PTHR48218">
    <property type="entry name" value="F-BOX DOMAIN CONTAINING PROTEIN"/>
    <property type="match status" value="1"/>
</dbReference>
<feature type="region of interest" description="Disordered" evidence="1">
    <location>
        <begin position="98"/>
        <end position="120"/>
    </location>
</feature>
<comment type="caution">
    <text evidence="3">The sequence shown here is derived from an EMBL/GenBank/DDBJ whole genome shotgun (WGS) entry which is preliminary data.</text>
</comment>
<evidence type="ECO:0000256" key="1">
    <source>
        <dbReference type="SAM" id="MobiDB-lite"/>
    </source>
</evidence>
<keyword evidence="4" id="KW-1185">Reference proteome</keyword>
<dbReference type="Pfam" id="PF12937">
    <property type="entry name" value="F-box-like"/>
    <property type="match status" value="1"/>
</dbReference>
<organism evidence="3 4">
    <name type="scientific">Coccomyxa viridis</name>
    <dbReference type="NCBI Taxonomy" id="1274662"/>
    <lineage>
        <taxon>Eukaryota</taxon>
        <taxon>Viridiplantae</taxon>
        <taxon>Chlorophyta</taxon>
        <taxon>core chlorophytes</taxon>
        <taxon>Trebouxiophyceae</taxon>
        <taxon>Trebouxiophyceae incertae sedis</taxon>
        <taxon>Coccomyxaceae</taxon>
        <taxon>Coccomyxa</taxon>
    </lineage>
</organism>
<dbReference type="InterPro" id="IPR001810">
    <property type="entry name" value="F-box_dom"/>
</dbReference>
<feature type="domain" description="F-box" evidence="2">
    <location>
        <begin position="35"/>
        <end position="81"/>
    </location>
</feature>
<feature type="compositionally biased region" description="Basic and acidic residues" evidence="1">
    <location>
        <begin position="99"/>
        <end position="120"/>
    </location>
</feature>
<protein>
    <recommendedName>
        <fullName evidence="2">F-box domain-containing protein</fullName>
    </recommendedName>
</protein>
<dbReference type="PANTHER" id="PTHR48218:SF3">
    <property type="entry name" value="OS07G0170800 PROTEIN"/>
    <property type="match status" value="1"/>
</dbReference>
<dbReference type="Gene3D" id="1.20.1280.50">
    <property type="match status" value="1"/>
</dbReference>
<evidence type="ECO:0000313" key="3">
    <source>
        <dbReference type="EMBL" id="CAK0764520.1"/>
    </source>
</evidence>
<evidence type="ECO:0000259" key="2">
    <source>
        <dbReference type="PROSITE" id="PS50181"/>
    </source>
</evidence>
<reference evidence="3 4" key="1">
    <citation type="submission" date="2023-10" db="EMBL/GenBank/DDBJ databases">
        <authorList>
            <person name="Maclean D."/>
            <person name="Macfadyen A."/>
        </authorList>
    </citation>
    <scope>NUCLEOTIDE SEQUENCE [LARGE SCALE GENOMIC DNA]</scope>
</reference>
<accession>A0AAV1HZB6</accession>
<dbReference type="SUPFAM" id="SSF81383">
    <property type="entry name" value="F-box domain"/>
    <property type="match status" value="1"/>
</dbReference>
<dbReference type="AlphaFoldDB" id="A0AAV1HZB6"/>
<dbReference type="Proteomes" id="UP001314263">
    <property type="component" value="Unassembled WGS sequence"/>
</dbReference>